<dbReference type="PANTHER" id="PTHR34039">
    <property type="entry name" value="UPF0102 PROTEIN YRAN"/>
    <property type="match status" value="1"/>
</dbReference>
<dbReference type="Proteomes" id="UP001549691">
    <property type="component" value="Unassembled WGS sequence"/>
</dbReference>
<dbReference type="RefSeq" id="WP_354602180.1">
    <property type="nucleotide sequence ID" value="NZ_JBEWZI010000021.1"/>
</dbReference>
<name>A0ABV2TQB0_9RHOO</name>
<dbReference type="InterPro" id="IPR011856">
    <property type="entry name" value="tRNA_endonuc-like_dom_sf"/>
</dbReference>
<dbReference type="CDD" id="cd20736">
    <property type="entry name" value="PoNe_Nuclease"/>
    <property type="match status" value="1"/>
</dbReference>
<evidence type="ECO:0000313" key="4">
    <source>
        <dbReference type="Proteomes" id="UP001549691"/>
    </source>
</evidence>
<organism evidence="3 4">
    <name type="scientific">Uliginosibacterium flavum</name>
    <dbReference type="NCBI Taxonomy" id="1396831"/>
    <lineage>
        <taxon>Bacteria</taxon>
        <taxon>Pseudomonadati</taxon>
        <taxon>Pseudomonadota</taxon>
        <taxon>Betaproteobacteria</taxon>
        <taxon>Rhodocyclales</taxon>
        <taxon>Zoogloeaceae</taxon>
        <taxon>Uliginosibacterium</taxon>
    </lineage>
</organism>
<dbReference type="InterPro" id="IPR003509">
    <property type="entry name" value="UPF0102_YraN-like"/>
</dbReference>
<gene>
    <name evidence="3" type="ORF">ABXR19_16145</name>
</gene>
<dbReference type="PANTHER" id="PTHR34039:SF1">
    <property type="entry name" value="UPF0102 PROTEIN YRAN"/>
    <property type="match status" value="1"/>
</dbReference>
<evidence type="ECO:0000256" key="2">
    <source>
        <dbReference type="HAMAP-Rule" id="MF_00048"/>
    </source>
</evidence>
<dbReference type="EMBL" id="JBEWZI010000021">
    <property type="protein sequence ID" value="MET7015723.1"/>
    <property type="molecule type" value="Genomic_DNA"/>
</dbReference>
<keyword evidence="4" id="KW-1185">Reference proteome</keyword>
<sequence length="136" mass="15212">MLDCVLQSRAPQASASTQAEGARAERLAEQHLVKHGARILSRNARYKGGEIDLIGLHQGSVIFVEVRLRKDQSFGGAAASITPTKQRRIILAARLWLQGEGRAYRQHPCRFDAVLLDALDEQRVEWLQAAFPEQVR</sequence>
<proteinExistence type="inferred from homology"/>
<protein>
    <recommendedName>
        <fullName evidence="2">UPF0102 protein ABXR19_16145</fullName>
    </recommendedName>
</protein>
<evidence type="ECO:0000256" key="1">
    <source>
        <dbReference type="ARBA" id="ARBA00006738"/>
    </source>
</evidence>
<comment type="caution">
    <text evidence="3">The sequence shown here is derived from an EMBL/GenBank/DDBJ whole genome shotgun (WGS) entry which is preliminary data.</text>
</comment>
<dbReference type="NCBIfam" id="TIGR00252">
    <property type="entry name" value="YraN family protein"/>
    <property type="match status" value="1"/>
</dbReference>
<evidence type="ECO:0000313" key="3">
    <source>
        <dbReference type="EMBL" id="MET7015723.1"/>
    </source>
</evidence>
<dbReference type="NCBIfam" id="NF009150">
    <property type="entry name" value="PRK12497.1-3"/>
    <property type="match status" value="1"/>
</dbReference>
<dbReference type="Gene3D" id="3.40.1350.10">
    <property type="match status" value="1"/>
</dbReference>
<dbReference type="HAMAP" id="MF_00048">
    <property type="entry name" value="UPF0102"/>
    <property type="match status" value="1"/>
</dbReference>
<dbReference type="Pfam" id="PF02021">
    <property type="entry name" value="UPF0102"/>
    <property type="match status" value="1"/>
</dbReference>
<dbReference type="SUPFAM" id="SSF52980">
    <property type="entry name" value="Restriction endonuclease-like"/>
    <property type="match status" value="1"/>
</dbReference>
<accession>A0ABV2TQB0</accession>
<comment type="similarity">
    <text evidence="1 2">Belongs to the UPF0102 family.</text>
</comment>
<reference evidence="3 4" key="1">
    <citation type="submission" date="2024-07" db="EMBL/GenBank/DDBJ databases">
        <title>Uliginosibacterium flavum JJ3220;KACC:17644.</title>
        <authorList>
            <person name="Kim M.K."/>
        </authorList>
    </citation>
    <scope>NUCLEOTIDE SEQUENCE [LARGE SCALE GENOMIC DNA]</scope>
    <source>
        <strain evidence="3 4">KACC:17644</strain>
    </source>
</reference>
<dbReference type="InterPro" id="IPR011335">
    <property type="entry name" value="Restrct_endonuc-II-like"/>
</dbReference>